<feature type="region of interest" description="Disordered" evidence="1">
    <location>
        <begin position="51"/>
        <end position="101"/>
    </location>
</feature>
<reference evidence="4" key="1">
    <citation type="journal article" date="2019" name="Int. J. Syst. Evol. Microbiol.">
        <title>The Global Catalogue of Microorganisms (GCM) 10K type strain sequencing project: providing services to taxonomists for standard genome sequencing and annotation.</title>
        <authorList>
            <consortium name="The Broad Institute Genomics Platform"/>
            <consortium name="The Broad Institute Genome Sequencing Center for Infectious Disease"/>
            <person name="Wu L."/>
            <person name="Ma J."/>
        </authorList>
    </citation>
    <scope>NUCLEOTIDE SEQUENCE [LARGE SCALE GENOMIC DNA]</scope>
    <source>
        <strain evidence="4">CGMCC 1.15342</strain>
    </source>
</reference>
<gene>
    <name evidence="3" type="ORF">GCM10011386_15960</name>
</gene>
<comment type="caution">
    <text evidence="3">The sequence shown here is derived from an EMBL/GenBank/DDBJ whole genome shotgun (WGS) entry which is preliminary data.</text>
</comment>
<keyword evidence="2" id="KW-0812">Transmembrane</keyword>
<dbReference type="Proteomes" id="UP000597338">
    <property type="component" value="Unassembled WGS sequence"/>
</dbReference>
<evidence type="ECO:0000256" key="1">
    <source>
        <dbReference type="SAM" id="MobiDB-lite"/>
    </source>
</evidence>
<dbReference type="EMBL" id="BMIK01000003">
    <property type="protein sequence ID" value="GGC24809.1"/>
    <property type="molecule type" value="Genomic_DNA"/>
</dbReference>
<feature type="transmembrane region" description="Helical" evidence="2">
    <location>
        <begin position="28"/>
        <end position="46"/>
    </location>
</feature>
<protein>
    <submittedName>
        <fullName evidence="3">Uncharacterized protein</fullName>
    </submittedName>
</protein>
<evidence type="ECO:0000313" key="4">
    <source>
        <dbReference type="Proteomes" id="UP000597338"/>
    </source>
</evidence>
<keyword evidence="2" id="KW-0472">Membrane</keyword>
<sequence length="165" mass="18789">MHGNYSLFDLLAANMLQKIHTFMAMETLIPILIAIVVFAFQAYANFQKEQEKARKRNPGQPPLPPLPEENAERTVAKPRADVQRRVPEPPHTQRHSPPIREAFESYSGFVDVDEVKRVKKNRKPQLSSLRVEVDEGTDTSPSKDGVTFDLRDAVIKSVILERPYP</sequence>
<feature type="compositionally biased region" description="Basic and acidic residues" evidence="1">
    <location>
        <begin position="70"/>
        <end position="88"/>
    </location>
</feature>
<proteinExistence type="predicted"/>
<evidence type="ECO:0000313" key="3">
    <source>
        <dbReference type="EMBL" id="GGC24809.1"/>
    </source>
</evidence>
<evidence type="ECO:0000256" key="2">
    <source>
        <dbReference type="SAM" id="Phobius"/>
    </source>
</evidence>
<keyword evidence="2" id="KW-1133">Transmembrane helix</keyword>
<feature type="region of interest" description="Disordered" evidence="1">
    <location>
        <begin position="123"/>
        <end position="145"/>
    </location>
</feature>
<keyword evidence="4" id="KW-1185">Reference proteome</keyword>
<name>A0ABQ1LHA6_9SPHI</name>
<accession>A0ABQ1LHA6</accession>
<organism evidence="3 4">
    <name type="scientific">Parapedobacter defluvii</name>
    <dbReference type="NCBI Taxonomy" id="2045106"/>
    <lineage>
        <taxon>Bacteria</taxon>
        <taxon>Pseudomonadati</taxon>
        <taxon>Bacteroidota</taxon>
        <taxon>Sphingobacteriia</taxon>
        <taxon>Sphingobacteriales</taxon>
        <taxon>Sphingobacteriaceae</taxon>
        <taxon>Parapedobacter</taxon>
    </lineage>
</organism>